<dbReference type="InterPro" id="IPR011990">
    <property type="entry name" value="TPR-like_helical_dom_sf"/>
</dbReference>
<dbReference type="EMBL" id="JACEFF010000153">
    <property type="protein sequence ID" value="KAH9643117.1"/>
    <property type="molecule type" value="Genomic_DNA"/>
</dbReference>
<dbReference type="PROSITE" id="PS01240">
    <property type="entry name" value="PNP_MTAP_2"/>
    <property type="match status" value="1"/>
</dbReference>
<dbReference type="SMART" id="SM00671">
    <property type="entry name" value="SEL1"/>
    <property type="match status" value="3"/>
</dbReference>
<feature type="non-terminal residue" evidence="6">
    <location>
        <position position="1"/>
    </location>
</feature>
<proteinExistence type="inferred from homology"/>
<evidence type="ECO:0000313" key="7">
    <source>
        <dbReference type="Proteomes" id="UP000814243"/>
    </source>
</evidence>
<dbReference type="GO" id="GO:0017061">
    <property type="term" value="F:S-methyl-5-thioadenosine phosphorylase activity"/>
    <property type="evidence" value="ECO:0007669"/>
    <property type="project" value="InterPro"/>
</dbReference>
<evidence type="ECO:0000259" key="5">
    <source>
        <dbReference type="Pfam" id="PF01048"/>
    </source>
</evidence>
<dbReference type="AlphaFoldDB" id="A0A922MVB6"/>
<dbReference type="Pfam" id="PF01048">
    <property type="entry name" value="PNP_UDP_1"/>
    <property type="match status" value="1"/>
</dbReference>
<dbReference type="InterPro" id="IPR000845">
    <property type="entry name" value="Nucleoside_phosphorylase_d"/>
</dbReference>
<dbReference type="GO" id="GO:0005829">
    <property type="term" value="C:cytosol"/>
    <property type="evidence" value="ECO:0007669"/>
    <property type="project" value="TreeGrafter"/>
</dbReference>
<dbReference type="GO" id="GO:0019509">
    <property type="term" value="P:L-methionine salvage from methylthioadenosine"/>
    <property type="evidence" value="ECO:0007669"/>
    <property type="project" value="TreeGrafter"/>
</dbReference>
<dbReference type="CDD" id="cd09010">
    <property type="entry name" value="MTAP_SsMTAPII_like_MTIP"/>
    <property type="match status" value="1"/>
</dbReference>
<dbReference type="GO" id="GO:0006166">
    <property type="term" value="P:purine ribonucleoside salvage"/>
    <property type="evidence" value="ECO:0007669"/>
    <property type="project" value="UniProtKB-KW"/>
</dbReference>
<dbReference type="Gene3D" id="3.40.50.1580">
    <property type="entry name" value="Nucleoside phosphorylase domain"/>
    <property type="match status" value="2"/>
</dbReference>
<dbReference type="SUPFAM" id="SSF81901">
    <property type="entry name" value="HCP-like"/>
    <property type="match status" value="1"/>
</dbReference>
<dbReference type="SUPFAM" id="SSF53167">
    <property type="entry name" value="Purine and uridine phosphorylases"/>
    <property type="match status" value="1"/>
</dbReference>
<feature type="domain" description="Nucleoside phosphorylase" evidence="5">
    <location>
        <begin position="188"/>
        <end position="292"/>
    </location>
</feature>
<keyword evidence="4" id="KW-0660">Purine salvage</keyword>
<dbReference type="Gene3D" id="1.25.40.10">
    <property type="entry name" value="Tetratricopeptide repeat domain"/>
    <property type="match status" value="1"/>
</dbReference>
<evidence type="ECO:0000313" key="6">
    <source>
        <dbReference type="EMBL" id="KAH9643117.1"/>
    </source>
</evidence>
<evidence type="ECO:0000256" key="4">
    <source>
        <dbReference type="ARBA" id="ARBA00022726"/>
    </source>
</evidence>
<keyword evidence="2" id="KW-0328">Glycosyltransferase</keyword>
<dbReference type="PANTHER" id="PTHR42679">
    <property type="entry name" value="S-METHYL-5'-THIOADENOSINE PHOSPHORYLASE"/>
    <property type="match status" value="1"/>
</dbReference>
<dbReference type="InterPro" id="IPR006597">
    <property type="entry name" value="Sel1-like"/>
</dbReference>
<name>A0A922MVB6_SPOEX</name>
<evidence type="ECO:0000256" key="3">
    <source>
        <dbReference type="ARBA" id="ARBA00022679"/>
    </source>
</evidence>
<dbReference type="Pfam" id="PF08238">
    <property type="entry name" value="Sel1"/>
    <property type="match status" value="3"/>
</dbReference>
<dbReference type="Proteomes" id="UP000814243">
    <property type="component" value="Unassembled WGS sequence"/>
</dbReference>
<dbReference type="InterPro" id="IPR018099">
    <property type="entry name" value="Purine_phosphorylase-2_CS"/>
</dbReference>
<reference evidence="6" key="1">
    <citation type="journal article" date="2021" name="G3 (Bethesda)">
        <title>Genome and transcriptome analysis of the beet armyworm Spodoptera exigua reveals targets for pest control. .</title>
        <authorList>
            <person name="Simon S."/>
            <person name="Breeschoten T."/>
            <person name="Jansen H.J."/>
            <person name="Dirks R.P."/>
            <person name="Schranz M.E."/>
            <person name="Ros V.I.D."/>
        </authorList>
    </citation>
    <scope>NUCLEOTIDE SEQUENCE</scope>
    <source>
        <strain evidence="6">TB_SE_WUR_2020</strain>
    </source>
</reference>
<evidence type="ECO:0000256" key="2">
    <source>
        <dbReference type="ARBA" id="ARBA00022676"/>
    </source>
</evidence>
<protein>
    <recommendedName>
        <fullName evidence="5">Nucleoside phosphorylase domain-containing protein</fullName>
    </recommendedName>
</protein>
<comment type="caution">
    <text evidence="6">The sequence shown here is derived from an EMBL/GenBank/DDBJ whole genome shotgun (WGS) entry which is preliminary data.</text>
</comment>
<sequence length="355" mass="39465">MAYDLKQEEEVKEYIENLGIEYRFGCYKEQKPEVCHLLGDYLEAIKKDFDKAAKVFKSNCLDYKFGKSCLKIGNYTLVGRGREKGDHAEALKYFEKGCEYGEPGACLHAGLLLTATGPGVTIQRDVPKDKKQAFQFAKKACELGHMYACANVSMMYKRGNGVEQNAEESKKFFEIAQALQKAHETTKEIGIIGGSGFDDPTLFENQVEKEVTTPFGNPSDVLIEGQIKGIPCVLLARHGRKHQFQPSDVNYRANIWALKQVGCTHILATTATGSLVEEYKPGDLVILNDFIDRAESLMHRQWGGHLVNMTTVPEVSVSEVLAMFAKNVKKAADVIIDAVQVLAAETNLEYLGAHK</sequence>
<dbReference type="InterPro" id="IPR010044">
    <property type="entry name" value="MTAP"/>
</dbReference>
<dbReference type="InterPro" id="IPR035994">
    <property type="entry name" value="Nucleoside_phosphorylase_sf"/>
</dbReference>
<accession>A0A922MVB6</accession>
<comment type="similarity">
    <text evidence="1">Belongs to the PNP/MTAP phosphorylase family.</text>
</comment>
<keyword evidence="3" id="KW-0808">Transferase</keyword>
<evidence type="ECO:0000256" key="1">
    <source>
        <dbReference type="ARBA" id="ARBA00006751"/>
    </source>
</evidence>
<gene>
    <name evidence="6" type="ORF">HF086_010569</name>
</gene>
<dbReference type="PANTHER" id="PTHR42679:SF2">
    <property type="entry name" value="S-METHYL-5'-THIOADENOSINE PHOSPHORYLASE"/>
    <property type="match status" value="1"/>
</dbReference>
<organism evidence="6 7">
    <name type="scientific">Spodoptera exigua</name>
    <name type="common">Beet armyworm</name>
    <name type="synonym">Noctua fulgens</name>
    <dbReference type="NCBI Taxonomy" id="7107"/>
    <lineage>
        <taxon>Eukaryota</taxon>
        <taxon>Metazoa</taxon>
        <taxon>Ecdysozoa</taxon>
        <taxon>Arthropoda</taxon>
        <taxon>Hexapoda</taxon>
        <taxon>Insecta</taxon>
        <taxon>Pterygota</taxon>
        <taxon>Neoptera</taxon>
        <taxon>Endopterygota</taxon>
        <taxon>Lepidoptera</taxon>
        <taxon>Glossata</taxon>
        <taxon>Ditrysia</taxon>
        <taxon>Noctuoidea</taxon>
        <taxon>Noctuidae</taxon>
        <taxon>Amphipyrinae</taxon>
        <taxon>Spodoptera</taxon>
    </lineage>
</organism>